<sequence length="49" mass="5419">MIKWLTRLVRALTGPAPDKLAQSKLAKARKTLKTRLSPHILKDIGLGDP</sequence>
<name>A0ABU0IP84_9CAUL</name>
<evidence type="ECO:0000313" key="1">
    <source>
        <dbReference type="EMBL" id="MDQ0462782.1"/>
    </source>
</evidence>
<dbReference type="RefSeq" id="WP_307345613.1">
    <property type="nucleotide sequence ID" value="NZ_JAUSVS010000001.1"/>
</dbReference>
<comment type="caution">
    <text evidence="1">The sequence shown here is derived from an EMBL/GenBank/DDBJ whole genome shotgun (WGS) entry which is preliminary data.</text>
</comment>
<dbReference type="EMBL" id="JAUSVS010000001">
    <property type="protein sequence ID" value="MDQ0462782.1"/>
    <property type="molecule type" value="Genomic_DNA"/>
</dbReference>
<reference evidence="1 2" key="1">
    <citation type="submission" date="2023-07" db="EMBL/GenBank/DDBJ databases">
        <title>Genomic Encyclopedia of Type Strains, Phase IV (KMG-IV): sequencing the most valuable type-strain genomes for metagenomic binning, comparative biology and taxonomic classification.</title>
        <authorList>
            <person name="Goeker M."/>
        </authorList>
    </citation>
    <scope>NUCLEOTIDE SEQUENCE [LARGE SCALE GENOMIC DNA]</scope>
    <source>
        <strain evidence="1 2">DSM 18695</strain>
    </source>
</reference>
<protein>
    <submittedName>
        <fullName evidence="1">Uncharacterized protein YjiS (DUF1127 family)</fullName>
    </submittedName>
</protein>
<proteinExistence type="predicted"/>
<organism evidence="1 2">
    <name type="scientific">Caulobacter ginsengisoli</name>
    <dbReference type="NCBI Taxonomy" id="400775"/>
    <lineage>
        <taxon>Bacteria</taxon>
        <taxon>Pseudomonadati</taxon>
        <taxon>Pseudomonadota</taxon>
        <taxon>Alphaproteobacteria</taxon>
        <taxon>Caulobacterales</taxon>
        <taxon>Caulobacteraceae</taxon>
        <taxon>Caulobacter</taxon>
    </lineage>
</organism>
<dbReference type="Proteomes" id="UP001228905">
    <property type="component" value="Unassembled WGS sequence"/>
</dbReference>
<accession>A0ABU0IP84</accession>
<gene>
    <name evidence="1" type="ORF">QO010_000530</name>
</gene>
<evidence type="ECO:0000313" key="2">
    <source>
        <dbReference type="Proteomes" id="UP001228905"/>
    </source>
</evidence>
<keyword evidence="2" id="KW-1185">Reference proteome</keyword>